<keyword evidence="4 7" id="KW-0418">Kinase</keyword>
<keyword evidence="8" id="KW-1185">Reference proteome</keyword>
<evidence type="ECO:0000256" key="2">
    <source>
        <dbReference type="ARBA" id="ARBA00005790"/>
    </source>
</evidence>
<protein>
    <submittedName>
        <fullName evidence="7">Guanylate kinase</fullName>
    </submittedName>
</protein>
<evidence type="ECO:0000256" key="4">
    <source>
        <dbReference type="ARBA" id="ARBA00022777"/>
    </source>
</evidence>
<dbReference type="Gene3D" id="3.40.50.300">
    <property type="entry name" value="P-loop containing nucleotide triphosphate hydrolases"/>
    <property type="match status" value="1"/>
</dbReference>
<feature type="domain" description="Guanylate kinase-like" evidence="6">
    <location>
        <begin position="1"/>
        <end position="170"/>
    </location>
</feature>
<proteinExistence type="inferred from homology"/>
<evidence type="ECO:0000256" key="3">
    <source>
        <dbReference type="ARBA" id="ARBA00022679"/>
    </source>
</evidence>
<comment type="caution">
    <text evidence="7">The sequence shown here is derived from an EMBL/GenBank/DDBJ whole genome shotgun (WGS) entry which is preliminary data.</text>
</comment>
<dbReference type="PANTHER" id="PTHR23117">
    <property type="entry name" value="GUANYLATE KINASE-RELATED"/>
    <property type="match status" value="1"/>
</dbReference>
<evidence type="ECO:0000313" key="8">
    <source>
        <dbReference type="Proteomes" id="UP001501166"/>
    </source>
</evidence>
<reference evidence="7 8" key="1">
    <citation type="journal article" date="2019" name="Int. J. Syst. Evol. Microbiol.">
        <title>The Global Catalogue of Microorganisms (GCM) 10K type strain sequencing project: providing services to taxonomists for standard genome sequencing and annotation.</title>
        <authorList>
            <consortium name="The Broad Institute Genomics Platform"/>
            <consortium name="The Broad Institute Genome Sequencing Center for Infectious Disease"/>
            <person name="Wu L."/>
            <person name="Ma J."/>
        </authorList>
    </citation>
    <scope>NUCLEOTIDE SEQUENCE [LARGE SCALE GENOMIC DNA]</scope>
    <source>
        <strain evidence="7 8">JCM 12662</strain>
    </source>
</reference>
<evidence type="ECO:0000313" key="7">
    <source>
        <dbReference type="EMBL" id="GAA0363605.1"/>
    </source>
</evidence>
<dbReference type="PANTHER" id="PTHR23117:SF13">
    <property type="entry name" value="GUANYLATE KINASE"/>
    <property type="match status" value="1"/>
</dbReference>
<dbReference type="PROSITE" id="PS50052">
    <property type="entry name" value="GUANYLATE_KINASE_2"/>
    <property type="match status" value="1"/>
</dbReference>
<evidence type="ECO:0000256" key="1">
    <source>
        <dbReference type="ARBA" id="ARBA00003531"/>
    </source>
</evidence>
<dbReference type="InterPro" id="IPR027417">
    <property type="entry name" value="P-loop_NTPase"/>
</dbReference>
<evidence type="ECO:0000256" key="5">
    <source>
        <dbReference type="ARBA" id="ARBA00048594"/>
    </source>
</evidence>
<keyword evidence="3" id="KW-0808">Transferase</keyword>
<dbReference type="InterPro" id="IPR020590">
    <property type="entry name" value="Guanylate_kinase_CS"/>
</dbReference>
<comment type="catalytic activity">
    <reaction evidence="5">
        <text>GMP + ATP = GDP + ADP</text>
        <dbReference type="Rhea" id="RHEA:20780"/>
        <dbReference type="ChEBI" id="CHEBI:30616"/>
        <dbReference type="ChEBI" id="CHEBI:58115"/>
        <dbReference type="ChEBI" id="CHEBI:58189"/>
        <dbReference type="ChEBI" id="CHEBI:456216"/>
        <dbReference type="EC" id="2.7.4.8"/>
    </reaction>
</comment>
<dbReference type="PROSITE" id="PS00856">
    <property type="entry name" value="GUANYLATE_KINASE_1"/>
    <property type="match status" value="1"/>
</dbReference>
<name>A0ABN0XGJ1_9LACT</name>
<dbReference type="SUPFAM" id="SSF52540">
    <property type="entry name" value="P-loop containing nucleoside triphosphate hydrolases"/>
    <property type="match status" value="1"/>
</dbReference>
<organism evidence="7 8">
    <name type="scientific">Alkalibacterium iburiense</name>
    <dbReference type="NCBI Taxonomy" id="290589"/>
    <lineage>
        <taxon>Bacteria</taxon>
        <taxon>Bacillati</taxon>
        <taxon>Bacillota</taxon>
        <taxon>Bacilli</taxon>
        <taxon>Lactobacillales</taxon>
        <taxon>Carnobacteriaceae</taxon>
        <taxon>Alkalibacterium</taxon>
    </lineage>
</organism>
<evidence type="ECO:0000259" key="6">
    <source>
        <dbReference type="PROSITE" id="PS50052"/>
    </source>
</evidence>
<dbReference type="InterPro" id="IPR008145">
    <property type="entry name" value="GK/Ca_channel_bsu"/>
</dbReference>
<dbReference type="EMBL" id="BAAACW010000094">
    <property type="protein sequence ID" value="GAA0363605.1"/>
    <property type="molecule type" value="Genomic_DNA"/>
</dbReference>
<comment type="function">
    <text evidence="1">Essential for recycling GMP and indirectly, cGMP.</text>
</comment>
<dbReference type="GO" id="GO:0016301">
    <property type="term" value="F:kinase activity"/>
    <property type="evidence" value="ECO:0007669"/>
    <property type="project" value="UniProtKB-KW"/>
</dbReference>
<dbReference type="SMART" id="SM00072">
    <property type="entry name" value="GuKc"/>
    <property type="match status" value="1"/>
</dbReference>
<accession>A0ABN0XGJ1</accession>
<dbReference type="InterPro" id="IPR008144">
    <property type="entry name" value="Guanylate_kin-like_dom"/>
</dbReference>
<sequence length="178" mass="20416">MLVGPSGSGKTTVGYALSEKGIPKLVTTTTRKPREGERDGVDYYFREPDELNPDDFIEQTVYNQRIYGLTKNEVKHALEKYDKVHVSLDKNGAKAMKQAYPEETLIIFMYVPLSEMVKRMTERGDSEQKISERIDFSQETNELKPIEEADLIIENRSIEETVDTILYFLKQRASAPTE</sequence>
<comment type="similarity">
    <text evidence="2">Belongs to the guanylate kinase family.</text>
</comment>
<dbReference type="Pfam" id="PF00625">
    <property type="entry name" value="Guanylate_kin"/>
    <property type="match status" value="1"/>
</dbReference>
<gene>
    <name evidence="7" type="primary">gmk_2</name>
    <name evidence="7" type="ORF">GCM10008932_15090</name>
</gene>
<dbReference type="Proteomes" id="UP001501166">
    <property type="component" value="Unassembled WGS sequence"/>
</dbReference>